<name>A0A1Q6A6R3_9SPHI</name>
<evidence type="ECO:0000256" key="1">
    <source>
        <dbReference type="SAM" id="MobiDB-lite"/>
    </source>
</evidence>
<keyword evidence="4" id="KW-1185">Reference proteome</keyword>
<dbReference type="Proteomes" id="UP000186720">
    <property type="component" value="Unassembled WGS sequence"/>
</dbReference>
<keyword evidence="2" id="KW-0812">Transmembrane</keyword>
<feature type="compositionally biased region" description="Basic residues" evidence="1">
    <location>
        <begin position="57"/>
        <end position="66"/>
    </location>
</feature>
<accession>A0A1Q6A6R3</accession>
<keyword evidence="2" id="KW-0472">Membrane</keyword>
<evidence type="ECO:0000313" key="3">
    <source>
        <dbReference type="EMBL" id="OKS89707.1"/>
    </source>
</evidence>
<dbReference type="EMBL" id="MPPL01000001">
    <property type="protein sequence ID" value="OKS89707.1"/>
    <property type="molecule type" value="Genomic_DNA"/>
</dbReference>
<proteinExistence type="predicted"/>
<feature type="region of interest" description="Disordered" evidence="1">
    <location>
        <begin position="45"/>
        <end position="78"/>
    </location>
</feature>
<feature type="transmembrane region" description="Helical" evidence="2">
    <location>
        <begin position="17"/>
        <end position="41"/>
    </location>
</feature>
<protein>
    <submittedName>
        <fullName evidence="3">Uncharacterized protein</fullName>
    </submittedName>
</protein>
<sequence length="78" mass="9049">MVVLTAAFATTLPVISIFWIFSELFFCCFFLSSVSLCLYFLKEKGKKESKKESPFQGKRKRNKSRRVGCERSERAIMP</sequence>
<evidence type="ECO:0000256" key="2">
    <source>
        <dbReference type="SAM" id="Phobius"/>
    </source>
</evidence>
<organism evidence="3 4">
    <name type="scientific">Mucilaginibacter polytrichastri</name>
    <dbReference type="NCBI Taxonomy" id="1302689"/>
    <lineage>
        <taxon>Bacteria</taxon>
        <taxon>Pseudomonadati</taxon>
        <taxon>Bacteroidota</taxon>
        <taxon>Sphingobacteriia</taxon>
        <taxon>Sphingobacteriales</taxon>
        <taxon>Sphingobacteriaceae</taxon>
        <taxon>Mucilaginibacter</taxon>
    </lineage>
</organism>
<dbReference type="AlphaFoldDB" id="A0A1Q6A6R3"/>
<gene>
    <name evidence="3" type="ORF">RG47T_5192</name>
</gene>
<comment type="caution">
    <text evidence="3">The sequence shown here is derived from an EMBL/GenBank/DDBJ whole genome shotgun (WGS) entry which is preliminary data.</text>
</comment>
<reference evidence="3 4" key="1">
    <citation type="submission" date="2016-11" db="EMBL/GenBank/DDBJ databases">
        <title>Whole Genome Sequencing of Mucilaginibacter polytrichastri RG4-7(T) isolated from the moss sample.</title>
        <authorList>
            <person name="Li Y."/>
        </authorList>
    </citation>
    <scope>NUCLEOTIDE SEQUENCE [LARGE SCALE GENOMIC DNA]</scope>
    <source>
        <strain evidence="3 4">RG4-7</strain>
    </source>
</reference>
<feature type="compositionally biased region" description="Basic and acidic residues" evidence="1">
    <location>
        <begin position="67"/>
        <end position="78"/>
    </location>
</feature>
<keyword evidence="2" id="KW-1133">Transmembrane helix</keyword>
<evidence type="ECO:0000313" key="4">
    <source>
        <dbReference type="Proteomes" id="UP000186720"/>
    </source>
</evidence>